<evidence type="ECO:0000313" key="1">
    <source>
        <dbReference type="EMBL" id="VVC96939.1"/>
    </source>
</evidence>
<name>A0A5E4QF70_9NEOP</name>
<dbReference type="EMBL" id="FZQP02002946">
    <property type="protein sequence ID" value="VVC96939.1"/>
    <property type="molecule type" value="Genomic_DNA"/>
</dbReference>
<proteinExistence type="predicted"/>
<dbReference type="GO" id="GO:0003676">
    <property type="term" value="F:nucleic acid binding"/>
    <property type="evidence" value="ECO:0007669"/>
    <property type="project" value="InterPro"/>
</dbReference>
<organism evidence="1 2">
    <name type="scientific">Leptidea sinapis</name>
    <dbReference type="NCBI Taxonomy" id="189913"/>
    <lineage>
        <taxon>Eukaryota</taxon>
        <taxon>Metazoa</taxon>
        <taxon>Ecdysozoa</taxon>
        <taxon>Arthropoda</taxon>
        <taxon>Hexapoda</taxon>
        <taxon>Insecta</taxon>
        <taxon>Pterygota</taxon>
        <taxon>Neoptera</taxon>
        <taxon>Endopterygota</taxon>
        <taxon>Lepidoptera</taxon>
        <taxon>Glossata</taxon>
        <taxon>Ditrysia</taxon>
        <taxon>Papilionoidea</taxon>
        <taxon>Pieridae</taxon>
        <taxon>Dismorphiinae</taxon>
        <taxon>Leptidea</taxon>
    </lineage>
</organism>
<sequence>MKCGSPMHCKSKGLYEFFSGGKCKKLEQGVNFVRLTTPFDVKQSYHEAGWDSYCSGYCLLRLGHWAACELSGSYRPVGPREKLAALEVYRNKVNVIRGAIPYMNLVGDDPPRHRPTILHIKCMKERVMNVGKMASTLSALGSVDVKPLGTRAALIAASTQNIGEYRVAPSGAILTTSVIIYFIQKKSNTVW</sequence>
<evidence type="ECO:0000313" key="2">
    <source>
        <dbReference type="Proteomes" id="UP000324832"/>
    </source>
</evidence>
<gene>
    <name evidence="1" type="ORF">LSINAPIS_LOCUS8336</name>
</gene>
<dbReference type="InterPro" id="IPR036397">
    <property type="entry name" value="RNaseH_sf"/>
</dbReference>
<reference evidence="1 2" key="1">
    <citation type="submission" date="2017-07" db="EMBL/GenBank/DDBJ databases">
        <authorList>
            <person name="Talla V."/>
            <person name="Backstrom N."/>
        </authorList>
    </citation>
    <scope>NUCLEOTIDE SEQUENCE [LARGE SCALE GENOMIC DNA]</scope>
</reference>
<accession>A0A5E4QF70</accession>
<dbReference type="Gene3D" id="3.30.420.10">
    <property type="entry name" value="Ribonuclease H-like superfamily/Ribonuclease H"/>
    <property type="match status" value="1"/>
</dbReference>
<keyword evidence="2" id="KW-1185">Reference proteome</keyword>
<dbReference type="AlphaFoldDB" id="A0A5E4QF70"/>
<dbReference type="Proteomes" id="UP000324832">
    <property type="component" value="Unassembled WGS sequence"/>
</dbReference>
<protein>
    <submittedName>
        <fullName evidence="1">Uncharacterized protein</fullName>
    </submittedName>
</protein>